<evidence type="ECO:0000313" key="1">
    <source>
        <dbReference type="EMBL" id="SVB43601.1"/>
    </source>
</evidence>
<gene>
    <name evidence="1" type="ORF">METZ01_LOCUS196455</name>
</gene>
<name>A0A382E0V1_9ZZZZ</name>
<sequence>MDFEKVSKSGIGVAALAFITLAGIGFAPAPTTQLPTVTVHHNPT</sequence>
<reference evidence="1" key="1">
    <citation type="submission" date="2018-05" db="EMBL/GenBank/DDBJ databases">
        <authorList>
            <person name="Lanie J.A."/>
            <person name="Ng W.-L."/>
            <person name="Kazmierczak K.M."/>
            <person name="Andrzejewski T.M."/>
            <person name="Davidsen T.M."/>
            <person name="Wayne K.J."/>
            <person name="Tettelin H."/>
            <person name="Glass J.I."/>
            <person name="Rusch D."/>
            <person name="Podicherti R."/>
            <person name="Tsui H.-C.T."/>
            <person name="Winkler M.E."/>
        </authorList>
    </citation>
    <scope>NUCLEOTIDE SEQUENCE</scope>
</reference>
<dbReference type="AlphaFoldDB" id="A0A382E0V1"/>
<organism evidence="1">
    <name type="scientific">marine metagenome</name>
    <dbReference type="NCBI Taxonomy" id="408172"/>
    <lineage>
        <taxon>unclassified sequences</taxon>
        <taxon>metagenomes</taxon>
        <taxon>ecological metagenomes</taxon>
    </lineage>
</organism>
<protein>
    <submittedName>
        <fullName evidence="1">Uncharacterized protein</fullName>
    </submittedName>
</protein>
<dbReference type="EMBL" id="UINC01041814">
    <property type="protein sequence ID" value="SVB43601.1"/>
    <property type="molecule type" value="Genomic_DNA"/>
</dbReference>
<accession>A0A382E0V1</accession>
<proteinExistence type="predicted"/>